<dbReference type="PRINTS" id="PR00039">
    <property type="entry name" value="HTHLYSR"/>
</dbReference>
<dbReference type="InterPro" id="IPR000847">
    <property type="entry name" value="LysR_HTH_N"/>
</dbReference>
<dbReference type="Gene3D" id="1.10.10.10">
    <property type="entry name" value="Winged helix-like DNA-binding domain superfamily/Winged helix DNA-binding domain"/>
    <property type="match status" value="1"/>
</dbReference>
<dbReference type="SUPFAM" id="SSF53850">
    <property type="entry name" value="Periplasmic binding protein-like II"/>
    <property type="match status" value="1"/>
</dbReference>
<keyword evidence="7" id="KW-1185">Reference proteome</keyword>
<reference evidence="6 7" key="1">
    <citation type="submission" date="2023-10" db="EMBL/GenBank/DDBJ databases">
        <title>Novel methanotroph of the genus Methylocapsa from a subarctic wetland.</title>
        <authorList>
            <person name="Belova S.E."/>
            <person name="Oshkin I.Y."/>
            <person name="Miroshnikov K."/>
            <person name="Dedysh S.N."/>
        </authorList>
    </citation>
    <scope>NUCLEOTIDE SEQUENCE [LARGE SCALE GENOMIC DNA]</scope>
    <source>
        <strain evidence="6 7">RX1</strain>
    </source>
</reference>
<dbReference type="EMBL" id="CP136862">
    <property type="protein sequence ID" value="WOJ89129.1"/>
    <property type="molecule type" value="Genomic_DNA"/>
</dbReference>
<dbReference type="InterPro" id="IPR050176">
    <property type="entry name" value="LTTR"/>
</dbReference>
<sequence length="282" mass="30813">MLDPLLLQSFLMIAEGNSFSEASRKLGLSQPTVSDHVRKLEKAVGHRLFVRDTHSVALTIEGEAMVEFARNILEANERAKRHFAGTKLRGRLRFGASEDLVSSWLPEVLRGFVRQHPLVDLEFNIALSNSLITRFDSGELDIVLCKRWPGEDRGELVWRDSLVWAGASGDPAFAGGQVQLILYPPPSITRFMALAALEQAGIPWRIAGTSGSLTGLVAAAQAGLGVMAHSRKLIPKGLIECPPSPQLPRLGDLEFVMLRARRGLRAPVAELSAAILAKAEHF</sequence>
<dbReference type="Pfam" id="PF00126">
    <property type="entry name" value="HTH_1"/>
    <property type="match status" value="1"/>
</dbReference>
<evidence type="ECO:0000256" key="2">
    <source>
        <dbReference type="ARBA" id="ARBA00023015"/>
    </source>
</evidence>
<dbReference type="RefSeq" id="WP_407338573.1">
    <property type="nucleotide sequence ID" value="NZ_CP136862.1"/>
</dbReference>
<dbReference type="InterPro" id="IPR011991">
    <property type="entry name" value="ArsR-like_HTH"/>
</dbReference>
<evidence type="ECO:0000256" key="3">
    <source>
        <dbReference type="ARBA" id="ARBA00023125"/>
    </source>
</evidence>
<dbReference type="Proteomes" id="UP001626536">
    <property type="component" value="Chromosome"/>
</dbReference>
<dbReference type="InterPro" id="IPR036390">
    <property type="entry name" value="WH_DNA-bd_sf"/>
</dbReference>
<keyword evidence="3" id="KW-0238">DNA-binding</keyword>
<evidence type="ECO:0000313" key="7">
    <source>
        <dbReference type="Proteomes" id="UP001626536"/>
    </source>
</evidence>
<dbReference type="CDD" id="cd00090">
    <property type="entry name" value="HTH_ARSR"/>
    <property type="match status" value="1"/>
</dbReference>
<dbReference type="PANTHER" id="PTHR30579:SF7">
    <property type="entry name" value="HTH-TYPE TRANSCRIPTIONAL REGULATOR LRHA-RELATED"/>
    <property type="match status" value="1"/>
</dbReference>
<evidence type="ECO:0000256" key="4">
    <source>
        <dbReference type="ARBA" id="ARBA00023163"/>
    </source>
</evidence>
<gene>
    <name evidence="6" type="ORF">RZS28_15155</name>
</gene>
<keyword evidence="4" id="KW-0804">Transcription</keyword>
<accession>A0ABZ0HRB6</accession>
<comment type="similarity">
    <text evidence="1">Belongs to the LysR transcriptional regulatory family.</text>
</comment>
<dbReference type="InterPro" id="IPR005119">
    <property type="entry name" value="LysR_subst-bd"/>
</dbReference>
<evidence type="ECO:0000259" key="5">
    <source>
        <dbReference type="PROSITE" id="PS50931"/>
    </source>
</evidence>
<name>A0ABZ0HRB6_9HYPH</name>
<protein>
    <submittedName>
        <fullName evidence="6">LysR family transcriptional regulator</fullName>
    </submittedName>
</protein>
<dbReference type="PROSITE" id="PS50931">
    <property type="entry name" value="HTH_LYSR"/>
    <property type="match status" value="1"/>
</dbReference>
<organism evidence="6 7">
    <name type="scientific">Methylocapsa polymorpha</name>
    <dbReference type="NCBI Taxonomy" id="3080828"/>
    <lineage>
        <taxon>Bacteria</taxon>
        <taxon>Pseudomonadati</taxon>
        <taxon>Pseudomonadota</taxon>
        <taxon>Alphaproteobacteria</taxon>
        <taxon>Hyphomicrobiales</taxon>
        <taxon>Beijerinckiaceae</taxon>
        <taxon>Methylocapsa</taxon>
    </lineage>
</organism>
<dbReference type="InterPro" id="IPR036388">
    <property type="entry name" value="WH-like_DNA-bd_sf"/>
</dbReference>
<proteinExistence type="inferred from homology"/>
<evidence type="ECO:0000313" key="6">
    <source>
        <dbReference type="EMBL" id="WOJ89129.1"/>
    </source>
</evidence>
<dbReference type="Pfam" id="PF03466">
    <property type="entry name" value="LysR_substrate"/>
    <property type="match status" value="1"/>
</dbReference>
<dbReference type="Gene3D" id="3.40.190.10">
    <property type="entry name" value="Periplasmic binding protein-like II"/>
    <property type="match status" value="2"/>
</dbReference>
<keyword evidence="2" id="KW-0805">Transcription regulation</keyword>
<feature type="domain" description="HTH lysR-type" evidence="5">
    <location>
        <begin position="2"/>
        <end position="59"/>
    </location>
</feature>
<dbReference type="PANTHER" id="PTHR30579">
    <property type="entry name" value="TRANSCRIPTIONAL REGULATOR"/>
    <property type="match status" value="1"/>
</dbReference>
<dbReference type="SUPFAM" id="SSF46785">
    <property type="entry name" value="Winged helix' DNA-binding domain"/>
    <property type="match status" value="1"/>
</dbReference>
<evidence type="ECO:0000256" key="1">
    <source>
        <dbReference type="ARBA" id="ARBA00009437"/>
    </source>
</evidence>